<keyword evidence="3" id="KW-1185">Reference proteome</keyword>
<dbReference type="Pfam" id="PF12867">
    <property type="entry name" value="DinB_2"/>
    <property type="match status" value="1"/>
</dbReference>
<dbReference type="OrthoDB" id="9798830at2"/>
<dbReference type="AlphaFoldDB" id="A0A1H3ZBG4"/>
<protein>
    <submittedName>
        <fullName evidence="2">DinB superfamily protein</fullName>
    </submittedName>
</protein>
<feature type="domain" description="DinB-like" evidence="1">
    <location>
        <begin position="24"/>
        <end position="147"/>
    </location>
</feature>
<dbReference type="InterPro" id="IPR034660">
    <property type="entry name" value="DinB/YfiT-like"/>
</dbReference>
<dbReference type="STRING" id="408074.SAMN05660909_01128"/>
<dbReference type="InterPro" id="IPR024775">
    <property type="entry name" value="DinB-like"/>
</dbReference>
<evidence type="ECO:0000313" key="3">
    <source>
        <dbReference type="Proteomes" id="UP000199656"/>
    </source>
</evidence>
<dbReference type="RefSeq" id="WP_089759541.1">
    <property type="nucleotide sequence ID" value="NZ_BKAT01000005.1"/>
</dbReference>
<organism evidence="2 3">
    <name type="scientific">Chitinophaga terrae</name>
    <name type="common">ex Kim and Jung 2007</name>
    <dbReference type="NCBI Taxonomy" id="408074"/>
    <lineage>
        <taxon>Bacteria</taxon>
        <taxon>Pseudomonadati</taxon>
        <taxon>Bacteroidota</taxon>
        <taxon>Chitinophagia</taxon>
        <taxon>Chitinophagales</taxon>
        <taxon>Chitinophagaceae</taxon>
        <taxon>Chitinophaga</taxon>
    </lineage>
</organism>
<gene>
    <name evidence="2" type="ORF">SAMN05660909_01128</name>
</gene>
<accession>A0A1H3ZBG4</accession>
<dbReference type="Proteomes" id="UP000199656">
    <property type="component" value="Unassembled WGS sequence"/>
</dbReference>
<name>A0A1H3ZBG4_9BACT</name>
<evidence type="ECO:0000313" key="2">
    <source>
        <dbReference type="EMBL" id="SEA20858.1"/>
    </source>
</evidence>
<reference evidence="3" key="1">
    <citation type="submission" date="2016-10" db="EMBL/GenBank/DDBJ databases">
        <authorList>
            <person name="Varghese N."/>
            <person name="Submissions S."/>
        </authorList>
    </citation>
    <scope>NUCLEOTIDE SEQUENCE [LARGE SCALE GENOMIC DNA]</scope>
    <source>
        <strain evidence="3">DSM 23920</strain>
    </source>
</reference>
<dbReference type="Gene3D" id="1.20.120.450">
    <property type="entry name" value="dinb family like domain"/>
    <property type="match status" value="1"/>
</dbReference>
<dbReference type="EMBL" id="FNRL01000004">
    <property type="protein sequence ID" value="SEA20858.1"/>
    <property type="molecule type" value="Genomic_DNA"/>
</dbReference>
<sequence>MKNQSEIVSTLKQMLSQANAHVTFSDAVKGLSLDQCTKTPSNMPYNIWQLVEHIRITQWDILEFCRNKDYKEMNWPDDYWPANKQPESEAQWKHSIAEVKKDLKEFIELLEAPSADLFAPIPHGNGQHLLREAILIIDHTSYHTGEIIAIRRLIGAWH</sequence>
<proteinExistence type="predicted"/>
<dbReference type="SUPFAM" id="SSF109854">
    <property type="entry name" value="DinB/YfiT-like putative metalloenzymes"/>
    <property type="match status" value="1"/>
</dbReference>
<evidence type="ECO:0000259" key="1">
    <source>
        <dbReference type="Pfam" id="PF12867"/>
    </source>
</evidence>